<dbReference type="AlphaFoldDB" id="A0A6P4I347"/>
<protein>
    <submittedName>
        <fullName evidence="3">Uncharacterized protein</fullName>
    </submittedName>
</protein>
<keyword evidence="1" id="KW-0472">Membrane</keyword>
<proteinExistence type="predicted"/>
<dbReference type="OMA" id="WLIWCAC"/>
<feature type="transmembrane region" description="Helical" evidence="1">
    <location>
        <begin position="141"/>
        <end position="164"/>
    </location>
</feature>
<keyword evidence="2" id="KW-1185">Reference proteome</keyword>
<name>A0A6P4I347_DROKI</name>
<feature type="transmembrane region" description="Helical" evidence="1">
    <location>
        <begin position="106"/>
        <end position="129"/>
    </location>
</feature>
<organism evidence="2 3">
    <name type="scientific">Drosophila kikkawai</name>
    <name type="common">Fruit fly</name>
    <dbReference type="NCBI Taxonomy" id="30033"/>
    <lineage>
        <taxon>Eukaryota</taxon>
        <taxon>Metazoa</taxon>
        <taxon>Ecdysozoa</taxon>
        <taxon>Arthropoda</taxon>
        <taxon>Hexapoda</taxon>
        <taxon>Insecta</taxon>
        <taxon>Pterygota</taxon>
        <taxon>Neoptera</taxon>
        <taxon>Endopterygota</taxon>
        <taxon>Diptera</taxon>
        <taxon>Brachycera</taxon>
        <taxon>Muscomorpha</taxon>
        <taxon>Ephydroidea</taxon>
        <taxon>Drosophilidae</taxon>
        <taxon>Drosophila</taxon>
        <taxon>Sophophora</taxon>
    </lineage>
</organism>
<evidence type="ECO:0000313" key="2">
    <source>
        <dbReference type="Proteomes" id="UP001652661"/>
    </source>
</evidence>
<dbReference type="Proteomes" id="UP001652661">
    <property type="component" value="Chromosome 3L"/>
</dbReference>
<evidence type="ECO:0000313" key="3">
    <source>
        <dbReference type="RefSeq" id="XP_017018324.1"/>
    </source>
</evidence>
<feature type="transmembrane region" description="Helical" evidence="1">
    <location>
        <begin position="75"/>
        <end position="100"/>
    </location>
</feature>
<accession>A0A6P4I347</accession>
<evidence type="ECO:0000256" key="1">
    <source>
        <dbReference type="SAM" id="Phobius"/>
    </source>
</evidence>
<dbReference type="GeneID" id="108071903"/>
<sequence>MVNALTAFGLAIGWMDIVGVLCFELVMYYIMRQRRSAVKADLPALEIQPVEDQKPRNPLPNLLSRQRMMETENAWIFWGYLLMLNMWIVVSLLMIAGIIMHKPELMTIYLSWCFCGLVIDVLMIFWWIFEMFVGDTIVAMTNILISLLTFAVELAFVLVIYAIYLNLSWSPDAVNTKVTAYFHWLLLE</sequence>
<gene>
    <name evidence="3" type="primary">LOC108071903</name>
</gene>
<feature type="transmembrane region" description="Helical" evidence="1">
    <location>
        <begin position="6"/>
        <end position="30"/>
    </location>
</feature>
<keyword evidence="1" id="KW-1133">Transmembrane helix</keyword>
<dbReference type="OrthoDB" id="7837036at2759"/>
<keyword evidence="1" id="KW-0812">Transmembrane</keyword>
<dbReference type="RefSeq" id="XP_017018324.1">
    <property type="nucleotide sequence ID" value="XM_017162835.3"/>
</dbReference>
<reference evidence="3" key="1">
    <citation type="submission" date="2025-08" db="UniProtKB">
        <authorList>
            <consortium name="RefSeq"/>
        </authorList>
    </citation>
    <scope>IDENTIFICATION</scope>
    <source>
        <strain evidence="3">14028-0561.14</strain>
        <tissue evidence="3">Whole fly</tissue>
    </source>
</reference>